<dbReference type="InterPro" id="IPR000504">
    <property type="entry name" value="RRM_dom"/>
</dbReference>
<feature type="non-terminal residue" evidence="7">
    <location>
        <position position="1"/>
    </location>
</feature>
<evidence type="ECO:0000256" key="3">
    <source>
        <dbReference type="PROSITE-ProRule" id="PRU00176"/>
    </source>
</evidence>
<gene>
    <name evidence="7" type="ORF">RFI_00033</name>
</gene>
<feature type="compositionally biased region" description="Basic and acidic residues" evidence="4">
    <location>
        <begin position="390"/>
        <end position="417"/>
    </location>
</feature>
<dbReference type="CDD" id="cd00590">
    <property type="entry name" value="RRM_SF"/>
    <property type="match status" value="1"/>
</dbReference>
<feature type="compositionally biased region" description="Basic residues" evidence="4">
    <location>
        <begin position="30"/>
        <end position="52"/>
    </location>
</feature>
<dbReference type="PANTHER" id="PTHR23236">
    <property type="entry name" value="EUKARYOTIC TRANSLATION INITIATION FACTOR 4B/4H"/>
    <property type="match status" value="1"/>
</dbReference>
<evidence type="ECO:0000256" key="1">
    <source>
        <dbReference type="ARBA" id="ARBA00022737"/>
    </source>
</evidence>
<sequence>NERESKHEHDDNDDVVDDNDDIEMMDFGHGKAKKQQSAKKRENKKKRRRQHKKQSEQEIVTTNPDIIFNTNDEYLNVGLAIVDFYRRKMFAYVNDYCDYTTVCLTSSASQACPPLDPECLQSIESWFARLEAIAKQSSITNMTLQLYGYFADFYSRFMEDIPKARSAWERMLELSGKDWTTWSTVIEWEQNFGVLLPVKLPAKMLKRCANPELFKGNMSQVKLHLRNVNQIRRLYRMALSKLTIAAGIEYIGEKFKEFERRCGDLKAYREAELLLKDHLAKELQPNTKRKERKRKRPPSSFIWFFFFFFLNAIDFVMKQSEQEAAATETKGDEQDTEPSTKRRKLEPTEGKDEGKVKMEDNTLFEDADKTDTHPSRRQRFEEQNDNVDANENKNDNDNDNDNNSKNKETNNEDDFKSDTNQSLKTIFVVNFRKTCKEDDLRELFSKFGKVVSVRLPWEKPQKLLKGYGYIQFRHKHEAENSLQLNGKEFQGKVLRVERYRKGNKDKQTVHVKGLRHMSKQEADRCIRTIFSQCGSITEIRFTRDNKTQELKGFAYVEFDSEEAAQNALQKDKSMYENRVVETDQKKEREDVDMTDRQNKEMKSAKDDHKPAKSGKSGIPAKSFKSLRNTFGLQPRSILFKDTKTASAATDPTSESATNQPNIPKDQLTNEDYRKMMGL</sequence>
<dbReference type="Gene3D" id="1.25.40.10">
    <property type="entry name" value="Tetratricopeptide repeat domain"/>
    <property type="match status" value="1"/>
</dbReference>
<dbReference type="SUPFAM" id="SSF54928">
    <property type="entry name" value="RNA-binding domain, RBD"/>
    <property type="match status" value="2"/>
</dbReference>
<feature type="compositionally biased region" description="Basic and acidic residues" evidence="4">
    <location>
        <begin position="1"/>
        <end position="10"/>
    </location>
</feature>
<keyword evidence="5" id="KW-0812">Transmembrane</keyword>
<feature type="compositionally biased region" description="Basic and acidic residues" evidence="4">
    <location>
        <begin position="345"/>
        <end position="382"/>
    </location>
</feature>
<feature type="region of interest" description="Disordered" evidence="4">
    <location>
        <begin position="324"/>
        <end position="417"/>
    </location>
</feature>
<dbReference type="InterPro" id="IPR035979">
    <property type="entry name" value="RBD_domain_sf"/>
</dbReference>
<organism evidence="7 8">
    <name type="scientific">Reticulomyxa filosa</name>
    <dbReference type="NCBI Taxonomy" id="46433"/>
    <lineage>
        <taxon>Eukaryota</taxon>
        <taxon>Sar</taxon>
        <taxon>Rhizaria</taxon>
        <taxon>Retaria</taxon>
        <taxon>Foraminifera</taxon>
        <taxon>Monothalamids</taxon>
        <taxon>Reticulomyxidae</taxon>
        <taxon>Reticulomyxa</taxon>
    </lineage>
</organism>
<feature type="region of interest" description="Disordered" evidence="4">
    <location>
        <begin position="1"/>
        <end position="58"/>
    </location>
</feature>
<evidence type="ECO:0000259" key="6">
    <source>
        <dbReference type="PROSITE" id="PS50102"/>
    </source>
</evidence>
<keyword evidence="2 3" id="KW-0694">RNA-binding</keyword>
<protein>
    <recommendedName>
        <fullName evidence="6">RRM domain-containing protein</fullName>
    </recommendedName>
</protein>
<dbReference type="InterPro" id="IPR012677">
    <property type="entry name" value="Nucleotide-bd_a/b_plait_sf"/>
</dbReference>
<evidence type="ECO:0000256" key="5">
    <source>
        <dbReference type="SAM" id="Phobius"/>
    </source>
</evidence>
<dbReference type="GO" id="GO:0003723">
    <property type="term" value="F:RNA binding"/>
    <property type="evidence" value="ECO:0007669"/>
    <property type="project" value="UniProtKB-UniRule"/>
</dbReference>
<feature type="domain" description="RRM" evidence="6">
    <location>
        <begin position="507"/>
        <end position="587"/>
    </location>
</feature>
<dbReference type="Proteomes" id="UP000023152">
    <property type="component" value="Unassembled WGS sequence"/>
</dbReference>
<keyword evidence="8" id="KW-1185">Reference proteome</keyword>
<dbReference type="Pfam" id="PF00076">
    <property type="entry name" value="RRM_1"/>
    <property type="match status" value="2"/>
</dbReference>
<feature type="compositionally biased region" description="Basic and acidic residues" evidence="4">
    <location>
        <begin position="578"/>
        <end position="610"/>
    </location>
</feature>
<reference evidence="7 8" key="1">
    <citation type="journal article" date="2013" name="Curr. Biol.">
        <title>The Genome of the Foraminiferan Reticulomyxa filosa.</title>
        <authorList>
            <person name="Glockner G."/>
            <person name="Hulsmann N."/>
            <person name="Schleicher M."/>
            <person name="Noegel A.A."/>
            <person name="Eichinger L."/>
            <person name="Gallinger C."/>
            <person name="Pawlowski J."/>
            <person name="Sierra R."/>
            <person name="Euteneuer U."/>
            <person name="Pillet L."/>
            <person name="Moustafa A."/>
            <person name="Platzer M."/>
            <person name="Groth M."/>
            <person name="Szafranski K."/>
            <person name="Schliwa M."/>
        </authorList>
    </citation>
    <scope>NUCLEOTIDE SEQUENCE [LARGE SCALE GENOMIC DNA]</scope>
</reference>
<keyword evidence="1" id="KW-0677">Repeat</keyword>
<dbReference type="Gene3D" id="3.30.70.330">
    <property type="match status" value="2"/>
</dbReference>
<dbReference type="PANTHER" id="PTHR23236:SF119">
    <property type="entry name" value="NUCLEAR RNA-BINDING PROTEIN SART-3"/>
    <property type="match status" value="1"/>
</dbReference>
<dbReference type="AlphaFoldDB" id="X6PEW1"/>
<dbReference type="SUPFAM" id="SSF48452">
    <property type="entry name" value="TPR-like"/>
    <property type="match status" value="1"/>
</dbReference>
<evidence type="ECO:0000313" key="7">
    <source>
        <dbReference type="EMBL" id="ETO37030.1"/>
    </source>
</evidence>
<keyword evidence="5" id="KW-1133">Transmembrane helix</keyword>
<dbReference type="SMART" id="SM00360">
    <property type="entry name" value="RRM"/>
    <property type="match status" value="2"/>
</dbReference>
<dbReference type="InterPro" id="IPR011990">
    <property type="entry name" value="TPR-like_helical_dom_sf"/>
</dbReference>
<feature type="region of interest" description="Disordered" evidence="4">
    <location>
        <begin position="578"/>
        <end position="678"/>
    </location>
</feature>
<proteinExistence type="predicted"/>
<evidence type="ECO:0000313" key="8">
    <source>
        <dbReference type="Proteomes" id="UP000023152"/>
    </source>
</evidence>
<dbReference type="PROSITE" id="PS50102">
    <property type="entry name" value="RRM"/>
    <property type="match status" value="2"/>
</dbReference>
<name>X6PEW1_RETFI</name>
<dbReference type="OrthoDB" id="439808at2759"/>
<keyword evidence="5" id="KW-0472">Membrane</keyword>
<feature type="domain" description="RRM" evidence="6">
    <location>
        <begin position="424"/>
        <end position="501"/>
    </location>
</feature>
<accession>X6PEW1</accession>
<evidence type="ECO:0000256" key="4">
    <source>
        <dbReference type="SAM" id="MobiDB-lite"/>
    </source>
</evidence>
<dbReference type="EMBL" id="ASPP01000032">
    <property type="protein sequence ID" value="ETO37030.1"/>
    <property type="molecule type" value="Genomic_DNA"/>
</dbReference>
<evidence type="ECO:0000256" key="2">
    <source>
        <dbReference type="ARBA" id="ARBA00022884"/>
    </source>
</evidence>
<feature type="compositionally biased region" description="Acidic residues" evidence="4">
    <location>
        <begin position="11"/>
        <end position="24"/>
    </location>
</feature>
<feature type="compositionally biased region" description="Polar residues" evidence="4">
    <location>
        <begin position="644"/>
        <end position="661"/>
    </location>
</feature>
<comment type="caution">
    <text evidence="7">The sequence shown here is derived from an EMBL/GenBank/DDBJ whole genome shotgun (WGS) entry which is preliminary data.</text>
</comment>
<feature type="transmembrane region" description="Helical" evidence="5">
    <location>
        <begin position="298"/>
        <end position="317"/>
    </location>
</feature>